<keyword evidence="7" id="KW-0472">Membrane</keyword>
<dbReference type="AlphaFoldDB" id="A0A4P1RNF6"/>
<keyword evidence="2" id="KW-0489">Methyltransferase</keyword>
<protein>
    <recommendedName>
        <fullName evidence="10">SET domain-containing protein</fullName>
    </recommendedName>
</protein>
<evidence type="ECO:0000313" key="9">
    <source>
        <dbReference type="Proteomes" id="UP000188354"/>
    </source>
</evidence>
<dbReference type="PANTHER" id="PTHR45814">
    <property type="entry name" value="HISTONE-LYSINE N-METHYLTRANSFERASE SETD1"/>
    <property type="match status" value="1"/>
</dbReference>
<sequence>MEVKFPSNVNNDNIPVCSTTWSVSYVDRSFCGYMQHHAFVSGWMYVNEHEQMCDPYIEEQLYEGLTTGFLPQELHVYPLVNGALMNLVPLNYFKQSPDHVSTGFAYLSLGISGTIMPSICSSSSCKDMTVYGHDRSFGQCAPLDVKSDLRSHINYRLNESKHLSSNLEADISEESCWLYEDENEFLTEKKRKNHKLESSEQASETCMLDSKNSKFALEISKGTSIPSKLASSHILVDQTCHEISRLSSTIVKSVGAIKNIWWSYVVVRKVPFDYCMQVMWNAVFFGTFVDYLFFWRKRKLWSNPKTQLVNGRGDYVEKIKSEVVSTLLTLGKTVNASKGYLNDSTSRLGRTVEGAKISSVVPLVSGKLTYYRKKLARKELCSSPSVSLDDSDPGKQHVAKLRKHAFGNFDKTTKVKITSTNSGKTRMIKMKRMHLMRASLLLSTILLAFIDGDLLKVPQMKARKKNLRFQRSKIHDWGLVALEPIEAEDFVIEYIGELIRPQYEKMGIGGSYHFRIDDDYVMNQMFCSPDLGIE</sequence>
<dbReference type="Proteomes" id="UP000188354">
    <property type="component" value="Chromosome LG04"/>
</dbReference>
<dbReference type="InterPro" id="IPR044570">
    <property type="entry name" value="Set1-like"/>
</dbReference>
<evidence type="ECO:0000256" key="6">
    <source>
        <dbReference type="ARBA" id="ARBA00023242"/>
    </source>
</evidence>
<dbReference type="GO" id="GO:0048188">
    <property type="term" value="C:Set1C/COMPASS complex"/>
    <property type="evidence" value="ECO:0007669"/>
    <property type="project" value="TreeGrafter"/>
</dbReference>
<reference evidence="8 9" key="1">
    <citation type="journal article" date="2017" name="Plant Biotechnol. J.">
        <title>A comprehensive draft genome sequence for lupin (Lupinus angustifolius), an emerging health food: insights into plant-microbe interactions and legume evolution.</title>
        <authorList>
            <person name="Hane J.K."/>
            <person name="Ming Y."/>
            <person name="Kamphuis L.G."/>
            <person name="Nelson M.N."/>
            <person name="Garg G."/>
            <person name="Atkins C.A."/>
            <person name="Bayer P.E."/>
            <person name="Bravo A."/>
            <person name="Bringans S."/>
            <person name="Cannon S."/>
            <person name="Edwards D."/>
            <person name="Foley R."/>
            <person name="Gao L.L."/>
            <person name="Harrison M.J."/>
            <person name="Huang W."/>
            <person name="Hurgobin B."/>
            <person name="Li S."/>
            <person name="Liu C.W."/>
            <person name="McGrath A."/>
            <person name="Morahan G."/>
            <person name="Murray J."/>
            <person name="Weller J."/>
            <person name="Jian J."/>
            <person name="Singh K.B."/>
        </authorList>
    </citation>
    <scope>NUCLEOTIDE SEQUENCE [LARGE SCALE GENOMIC DNA]</scope>
    <source>
        <strain evidence="9">cv. Tanjil</strain>
        <tissue evidence="8">Whole plant</tissue>
    </source>
</reference>
<keyword evidence="7" id="KW-1133">Transmembrane helix</keyword>
<evidence type="ECO:0000256" key="1">
    <source>
        <dbReference type="ARBA" id="ARBA00004123"/>
    </source>
</evidence>
<keyword evidence="5" id="KW-0156">Chromatin regulator</keyword>
<dbReference type="Gramene" id="OIW14255">
    <property type="protein sequence ID" value="OIW14255"/>
    <property type="gene ID" value="TanjilG_21395"/>
</dbReference>
<organism evidence="8 9">
    <name type="scientific">Lupinus angustifolius</name>
    <name type="common">Narrow-leaved blue lupine</name>
    <dbReference type="NCBI Taxonomy" id="3871"/>
    <lineage>
        <taxon>Eukaryota</taxon>
        <taxon>Viridiplantae</taxon>
        <taxon>Streptophyta</taxon>
        <taxon>Embryophyta</taxon>
        <taxon>Tracheophyta</taxon>
        <taxon>Spermatophyta</taxon>
        <taxon>Magnoliopsida</taxon>
        <taxon>eudicotyledons</taxon>
        <taxon>Gunneridae</taxon>
        <taxon>Pentapetalae</taxon>
        <taxon>rosids</taxon>
        <taxon>fabids</taxon>
        <taxon>Fabales</taxon>
        <taxon>Fabaceae</taxon>
        <taxon>Papilionoideae</taxon>
        <taxon>50 kb inversion clade</taxon>
        <taxon>genistoids sensu lato</taxon>
        <taxon>core genistoids</taxon>
        <taxon>Genisteae</taxon>
        <taxon>Lupinus</taxon>
    </lineage>
</organism>
<dbReference type="GO" id="GO:0042800">
    <property type="term" value="F:histone H3K4 methyltransferase activity"/>
    <property type="evidence" value="ECO:0007669"/>
    <property type="project" value="InterPro"/>
</dbReference>
<dbReference type="GO" id="GO:0032259">
    <property type="term" value="P:methylation"/>
    <property type="evidence" value="ECO:0007669"/>
    <property type="project" value="UniProtKB-KW"/>
</dbReference>
<keyword evidence="9" id="KW-1185">Reference proteome</keyword>
<dbReference type="Gene3D" id="2.170.270.10">
    <property type="entry name" value="SET domain"/>
    <property type="match status" value="1"/>
</dbReference>
<feature type="transmembrane region" description="Helical" evidence="7">
    <location>
        <begin position="434"/>
        <end position="450"/>
    </location>
</feature>
<dbReference type="STRING" id="3871.A0A4P1RNF6"/>
<evidence type="ECO:0000313" key="8">
    <source>
        <dbReference type="EMBL" id="OIW14255.1"/>
    </source>
</evidence>
<dbReference type="PANTHER" id="PTHR45814:SF2">
    <property type="entry name" value="HISTONE-LYSINE N-METHYLTRANSFERASE SETD1"/>
    <property type="match status" value="1"/>
</dbReference>
<evidence type="ECO:0000256" key="5">
    <source>
        <dbReference type="ARBA" id="ARBA00022853"/>
    </source>
</evidence>
<evidence type="ECO:0008006" key="10">
    <source>
        <dbReference type="Google" id="ProtNLM"/>
    </source>
</evidence>
<gene>
    <name evidence="8" type="ORF">TanjilG_21395</name>
</gene>
<proteinExistence type="predicted"/>
<evidence type="ECO:0000256" key="2">
    <source>
        <dbReference type="ARBA" id="ARBA00022603"/>
    </source>
</evidence>
<feature type="transmembrane region" description="Helical" evidence="7">
    <location>
        <begin position="278"/>
        <end position="295"/>
    </location>
</feature>
<keyword evidence="4" id="KW-0949">S-adenosyl-L-methionine</keyword>
<evidence type="ECO:0000256" key="4">
    <source>
        <dbReference type="ARBA" id="ARBA00022691"/>
    </source>
</evidence>
<comment type="subcellular location">
    <subcellularLocation>
        <location evidence="1">Nucleus</location>
    </subcellularLocation>
</comment>
<name>A0A4P1RNF6_LUPAN</name>
<evidence type="ECO:0000256" key="3">
    <source>
        <dbReference type="ARBA" id="ARBA00022679"/>
    </source>
</evidence>
<keyword evidence="6" id="KW-0539">Nucleus</keyword>
<dbReference type="EMBL" id="CM007364">
    <property type="protein sequence ID" value="OIW14255.1"/>
    <property type="molecule type" value="Genomic_DNA"/>
</dbReference>
<dbReference type="SUPFAM" id="SSF82199">
    <property type="entry name" value="SET domain"/>
    <property type="match status" value="1"/>
</dbReference>
<accession>A0A4P1RNF6</accession>
<keyword evidence="3" id="KW-0808">Transferase</keyword>
<dbReference type="InterPro" id="IPR046341">
    <property type="entry name" value="SET_dom_sf"/>
</dbReference>
<keyword evidence="7" id="KW-0812">Transmembrane</keyword>
<evidence type="ECO:0000256" key="7">
    <source>
        <dbReference type="SAM" id="Phobius"/>
    </source>
</evidence>